<dbReference type="AlphaFoldDB" id="A0A3B0ZYC4"/>
<dbReference type="Pfam" id="PF10048">
    <property type="entry name" value="DUF2282"/>
    <property type="match status" value="1"/>
</dbReference>
<sequence>MSKEAKRVSIKRSQVIASGAIASVMAMGLLAGAGEAVAAKEGFEKCAGIVKAGKNDCGNSRHGCSGQASSDAQGDEWLYVPNGTCKKIVGATLFKKKK</sequence>
<name>A0A3B0ZYC4_9ZZZZ</name>
<evidence type="ECO:0000313" key="1">
    <source>
        <dbReference type="EMBL" id="VAW92442.1"/>
    </source>
</evidence>
<dbReference type="EMBL" id="UOFT01000025">
    <property type="protein sequence ID" value="VAW92442.1"/>
    <property type="molecule type" value="Genomic_DNA"/>
</dbReference>
<protein>
    <submittedName>
        <fullName evidence="1">Uncharacterized protein</fullName>
    </submittedName>
</protein>
<reference evidence="1" key="1">
    <citation type="submission" date="2018-06" db="EMBL/GenBank/DDBJ databases">
        <authorList>
            <person name="Zhirakovskaya E."/>
        </authorList>
    </citation>
    <scope>NUCLEOTIDE SEQUENCE</scope>
</reference>
<organism evidence="1">
    <name type="scientific">hydrothermal vent metagenome</name>
    <dbReference type="NCBI Taxonomy" id="652676"/>
    <lineage>
        <taxon>unclassified sequences</taxon>
        <taxon>metagenomes</taxon>
        <taxon>ecological metagenomes</taxon>
    </lineage>
</organism>
<dbReference type="InterPro" id="IPR018740">
    <property type="entry name" value="DUF2282_membr"/>
</dbReference>
<proteinExistence type="predicted"/>
<accession>A0A3B0ZYC4</accession>
<gene>
    <name evidence="1" type="ORF">MNBD_GAMMA23-413</name>
</gene>